<evidence type="ECO:0000259" key="5">
    <source>
        <dbReference type="PROSITE" id="PS52004"/>
    </source>
</evidence>
<dbReference type="PROSITE" id="PS52004">
    <property type="entry name" value="KS3_2"/>
    <property type="match status" value="1"/>
</dbReference>
<dbReference type="InterPro" id="IPR016039">
    <property type="entry name" value="Thiolase-like"/>
</dbReference>
<protein>
    <submittedName>
        <fullName evidence="6">Type I polyketide synthase</fullName>
    </submittedName>
</protein>
<evidence type="ECO:0000256" key="4">
    <source>
        <dbReference type="SAM" id="MobiDB-lite"/>
    </source>
</evidence>
<keyword evidence="1" id="KW-0596">Phosphopantetheine</keyword>
<dbReference type="Pfam" id="PF00109">
    <property type="entry name" value="ketoacyl-synt"/>
    <property type="match status" value="1"/>
</dbReference>
<dbReference type="GO" id="GO:0006633">
    <property type="term" value="P:fatty acid biosynthetic process"/>
    <property type="evidence" value="ECO:0007669"/>
    <property type="project" value="TreeGrafter"/>
</dbReference>
<dbReference type="SUPFAM" id="SSF53901">
    <property type="entry name" value="Thiolase-like"/>
    <property type="match status" value="2"/>
</dbReference>
<organism evidence="6">
    <name type="scientific">Gambierdiscus excentricus</name>
    <dbReference type="NCBI Taxonomy" id="986170"/>
    <lineage>
        <taxon>Eukaryota</taxon>
        <taxon>Sar</taxon>
        <taxon>Alveolata</taxon>
        <taxon>Dinophyceae</taxon>
        <taxon>Gonyaulacales</taxon>
        <taxon>Pyrocystaceae</taxon>
        <taxon>Gambierdiscus</taxon>
    </lineage>
</organism>
<feature type="domain" description="Ketosynthase family 3 (KS3)" evidence="5">
    <location>
        <begin position="345"/>
        <end position="782"/>
    </location>
</feature>
<feature type="region of interest" description="Disordered" evidence="4">
    <location>
        <begin position="1295"/>
        <end position="1329"/>
    </location>
</feature>
<dbReference type="Gene3D" id="3.40.47.10">
    <property type="match status" value="1"/>
</dbReference>
<dbReference type="SMART" id="SM00825">
    <property type="entry name" value="PKS_KS"/>
    <property type="match status" value="1"/>
</dbReference>
<dbReference type="GO" id="GO:0004312">
    <property type="term" value="F:fatty acid synthase activity"/>
    <property type="evidence" value="ECO:0007669"/>
    <property type="project" value="TreeGrafter"/>
</dbReference>
<dbReference type="InterPro" id="IPR014031">
    <property type="entry name" value="Ketoacyl_synth_C"/>
</dbReference>
<evidence type="ECO:0000313" key="6">
    <source>
        <dbReference type="EMBL" id="AQS99251.1"/>
    </source>
</evidence>
<evidence type="ECO:0000256" key="3">
    <source>
        <dbReference type="RuleBase" id="RU003694"/>
    </source>
</evidence>
<dbReference type="PANTHER" id="PTHR43775:SF37">
    <property type="entry name" value="SI:DKEY-61P9.11"/>
    <property type="match status" value="1"/>
</dbReference>
<dbReference type="InterPro" id="IPR030834">
    <property type="entry name" value="PKS_assoc_dom"/>
</dbReference>
<evidence type="ECO:0000256" key="2">
    <source>
        <dbReference type="ARBA" id="ARBA00022553"/>
    </source>
</evidence>
<reference evidence="6" key="1">
    <citation type="journal article" date="2017" name="J. Eukaryot. Microbiol.">
        <title>Role of Modular Polyketide Synthases in the Production of Polyether Ladder Compounds in Ciguatoxin-producing Gambierdiscus polynesiensis and G.excentricus (Dinophyceae).</title>
        <authorList>
            <person name="Kohli G.S."/>
            <person name="Campbell K."/>
            <person name="John U."/>
            <person name="Smith K.F."/>
            <person name="Fraga S."/>
            <person name="Rhodes L.L."/>
            <person name="Murray S.A."/>
        </authorList>
    </citation>
    <scope>NUCLEOTIDE SEQUENCE</scope>
    <source>
        <strain evidence="6">Contig_21475</strain>
    </source>
</reference>
<evidence type="ECO:0000256" key="1">
    <source>
        <dbReference type="ARBA" id="ARBA00022450"/>
    </source>
</evidence>
<name>A0A1S6K867_9DINO</name>
<dbReference type="InterPro" id="IPR050091">
    <property type="entry name" value="PKS_NRPS_Biosynth_Enz"/>
</dbReference>
<comment type="similarity">
    <text evidence="3">Belongs to the thiolase-like superfamily. Beta-ketoacyl-ACP synthases family.</text>
</comment>
<dbReference type="EMBL" id="KX395833">
    <property type="protein sequence ID" value="AQS99251.1"/>
    <property type="molecule type" value="Transcribed_RNA"/>
</dbReference>
<dbReference type="InterPro" id="IPR014030">
    <property type="entry name" value="Ketoacyl_synth_N"/>
</dbReference>
<dbReference type="Pfam" id="PF02801">
    <property type="entry name" value="Ketoacyl-synt_C"/>
    <property type="match status" value="1"/>
</dbReference>
<dbReference type="PANTHER" id="PTHR43775">
    <property type="entry name" value="FATTY ACID SYNTHASE"/>
    <property type="match status" value="1"/>
</dbReference>
<sequence length="1329" mass="147036">MEGMTSGELAEQAYRTFHGALVEIIEFSGLLEARDSRLDLLGAAVDPNGRSGWAYWNAERLTYVVQTLDSLLLEVPEAHLMHVEKQEAEGGGFDLIWPALPAASETFAFMISEHLQAKGFCLIEMLESDMARRNLLEAVRLRDDFALPFREFEQAYLGRNTNSKVVWLGGASREEPVLRYEEYLMALAHILLPVVGGYLGFKPHDYLNSTFLRVPLVQPAEYEELSPGFTSDEAVEAGAVERHLDFVQRRRLCVMYFVDNEGGSVELHLKEDTGERTVSIPIFKDRLLLFRCDVLGYTYTANHSERDIVMQTWLMEEPPALKLDGFVGDQKGIEAIVGGPHLPVEKQVHIMAAHTRFPGMAYGVECAHLAWTMQTDTFLEISTGRFDMNFYYTADSEQFNAAGKSVTKHIGCLADNEWIDFDNEFFSMEPQLAGMMAPCQRVCLECSVEMLHMVGYRSKGSLRGQRQIYVCVADIGLDWDGFLGLDGRDPRLHNPELWLKCGSLNSSITSANRLCYLLGLEGPSQTIDTACSASMVATVQSHAELRKTEKGCNEAHICGFQNILTPWPFIGLSGAGMVGRTGRCLFFDQSGNGFARGEGWGGLFLRTGDSVQAAQERLCVCASTFCNQDGRSASLTAPNGPSQQAVVRGSLSNVHISPDEIVCTENHGTGTALGDPIEAGTVRAVFGRKRQSGPIPVTSGKSHMGHLEPAAGTVGIIKTLTSLVHAAVPANVHLRHLNAHIEADGFPGLFPVERCDLAAEYHFGGANGFGFGGTNARVDLWARRLHRVRDASSGPADLIGTPRLQRNVVGQLIPKRMDKLTGISLICARCQGPMCWLCGAVPVASTDRHRCRSVRKEFASYDFCSSCYEGGYQLGSGASFEEVGAELPSLPSKQKLFLIGTWNAWSTFDEMNLGTGTADADVYEGDVTLGETRVEHFQLVMDRLGRRSFFFPISGNASQSIRIVGPETANDRDRCWQIDGRRDGVPAGTVYRVRFAWGDAQKWLTWQPTKRRALQDYWHTYSLVTSLTEWRPLDMRPNADVQGLWEVACRIPARGEAEFVVQRDHDAQQTLYPLRSRPKDASVPVVGPDSGGVGKRWLVWGEPNEIVIFRLSIAEDGDLSVTVISNTMGELTWRSPVGCAGVVYDLAGSWSDWRFGKASEMVADSTCSDIRRCQFKMGGRCKEEFQIVVNQDSDRRFYPEIAGDPPGSSLVCGPDGKGQAKVWQVIGHPGQTFEVVLNLAAEDRRRMVSCAPMADDKWRELDDGKTEWSEEEWAAWEAEWSAYGEELARNLHTGARWDDGCWPGGGSESQELAPAADGLNSWTEERIEE</sequence>
<dbReference type="CDD" id="cd00833">
    <property type="entry name" value="PKS"/>
    <property type="match status" value="1"/>
</dbReference>
<dbReference type="InterPro" id="IPR020841">
    <property type="entry name" value="PKS_Beta-ketoAc_synthase_dom"/>
</dbReference>
<keyword evidence="3" id="KW-0808">Transferase</keyword>
<accession>A0A1S6K867</accession>
<keyword evidence="2" id="KW-0597">Phosphoprotein</keyword>
<proteinExistence type="inferred from homology"/>
<dbReference type="NCBIfam" id="TIGR04556">
    <property type="entry name" value="PKS_assoc"/>
    <property type="match status" value="1"/>
</dbReference>